<comment type="subcellular location">
    <subcellularLocation>
        <location evidence="6">Cell membrane</location>
        <topology evidence="6">Multi-pass membrane protein</topology>
    </subcellularLocation>
    <subcellularLocation>
        <location evidence="1">Membrane</location>
        <topology evidence="1">Multi-pass membrane protein</topology>
    </subcellularLocation>
</comment>
<comment type="similarity">
    <text evidence="6">Belongs to the binding-protein-dependent transport system permease family.</text>
</comment>
<dbReference type="GO" id="GO:0005886">
    <property type="term" value="C:plasma membrane"/>
    <property type="evidence" value="ECO:0007669"/>
    <property type="project" value="UniProtKB-SubCell"/>
</dbReference>
<proteinExistence type="inferred from homology"/>
<feature type="transmembrane region" description="Helical" evidence="6">
    <location>
        <begin position="187"/>
        <end position="207"/>
    </location>
</feature>
<sequence length="225" mass="23439">MNWALTNYERLLDLVWQHTWISGSAIALGFALALPVGWAAYAMKSSPHGAVRQLSGVTVSLSSVLYTIPSLPLFVIMPTILGLGWLNPINVLIALVIYAFAIMVRGVVDALNAVPPSVLDSAAACGFSRGQRAISVTLPLAGPVMLAALRVVSVSTVSLLSIGALVGVSNLGSLFTNGFNRNFPTEILTGVVLTVALALVFDLLLVAAGRLLMPWNSVVSAGGSA</sequence>
<dbReference type="SUPFAM" id="SSF161098">
    <property type="entry name" value="MetI-like"/>
    <property type="match status" value="1"/>
</dbReference>
<dbReference type="EMBL" id="JACIBT010000001">
    <property type="protein sequence ID" value="MBB3667202.1"/>
    <property type="molecule type" value="Genomic_DNA"/>
</dbReference>
<dbReference type="Gene3D" id="1.10.3720.10">
    <property type="entry name" value="MetI-like"/>
    <property type="match status" value="1"/>
</dbReference>
<gene>
    <name evidence="8" type="ORF">FHX47_000795</name>
</gene>
<organism evidence="8 9">
    <name type="scientific">Garicola koreensis</name>
    <dbReference type="NCBI Taxonomy" id="1262554"/>
    <lineage>
        <taxon>Bacteria</taxon>
        <taxon>Bacillati</taxon>
        <taxon>Actinomycetota</taxon>
        <taxon>Actinomycetes</taxon>
        <taxon>Micrococcales</taxon>
        <taxon>Micrococcaceae</taxon>
        <taxon>Garicola</taxon>
    </lineage>
</organism>
<evidence type="ECO:0000256" key="4">
    <source>
        <dbReference type="ARBA" id="ARBA00022989"/>
    </source>
</evidence>
<comment type="caution">
    <text evidence="8">The sequence shown here is derived from an EMBL/GenBank/DDBJ whole genome shotgun (WGS) entry which is preliminary data.</text>
</comment>
<evidence type="ECO:0000256" key="3">
    <source>
        <dbReference type="ARBA" id="ARBA00022692"/>
    </source>
</evidence>
<keyword evidence="2 6" id="KW-0813">Transport</keyword>
<evidence type="ECO:0000256" key="6">
    <source>
        <dbReference type="RuleBase" id="RU363032"/>
    </source>
</evidence>
<feature type="transmembrane region" description="Helical" evidence="6">
    <location>
        <begin position="20"/>
        <end position="42"/>
    </location>
</feature>
<dbReference type="RefSeq" id="WP_183357551.1">
    <property type="nucleotide sequence ID" value="NZ_BAABKR010000001.1"/>
</dbReference>
<evidence type="ECO:0000256" key="1">
    <source>
        <dbReference type="ARBA" id="ARBA00004141"/>
    </source>
</evidence>
<reference evidence="8 9" key="1">
    <citation type="submission" date="2020-08" db="EMBL/GenBank/DDBJ databases">
        <title>Sequencing the genomes of 1000 actinobacteria strains.</title>
        <authorList>
            <person name="Klenk H.-P."/>
        </authorList>
    </citation>
    <scope>NUCLEOTIDE SEQUENCE [LARGE SCALE GENOMIC DNA]</scope>
    <source>
        <strain evidence="8 9">DSM 28238</strain>
    </source>
</reference>
<dbReference type="Pfam" id="PF00528">
    <property type="entry name" value="BPD_transp_1"/>
    <property type="match status" value="1"/>
</dbReference>
<evidence type="ECO:0000256" key="2">
    <source>
        <dbReference type="ARBA" id="ARBA00022448"/>
    </source>
</evidence>
<dbReference type="InterPro" id="IPR035906">
    <property type="entry name" value="MetI-like_sf"/>
</dbReference>
<dbReference type="CDD" id="cd06261">
    <property type="entry name" value="TM_PBP2"/>
    <property type="match status" value="1"/>
</dbReference>
<feature type="transmembrane region" description="Helical" evidence="6">
    <location>
        <begin position="89"/>
        <end position="108"/>
    </location>
</feature>
<feature type="domain" description="ABC transmembrane type-1" evidence="7">
    <location>
        <begin position="15"/>
        <end position="205"/>
    </location>
</feature>
<keyword evidence="5 6" id="KW-0472">Membrane</keyword>
<evidence type="ECO:0000256" key="5">
    <source>
        <dbReference type="ARBA" id="ARBA00023136"/>
    </source>
</evidence>
<dbReference type="GO" id="GO:0031460">
    <property type="term" value="P:glycine betaine transport"/>
    <property type="evidence" value="ECO:0007669"/>
    <property type="project" value="TreeGrafter"/>
</dbReference>
<evidence type="ECO:0000313" key="9">
    <source>
        <dbReference type="Proteomes" id="UP000547528"/>
    </source>
</evidence>
<protein>
    <submittedName>
        <fullName evidence="8">Osmoprotectant transport system permease protein</fullName>
    </submittedName>
</protein>
<dbReference type="AlphaFoldDB" id="A0A7W5XK70"/>
<dbReference type="InterPro" id="IPR051204">
    <property type="entry name" value="ABC_transp_perm/SBD"/>
</dbReference>
<feature type="transmembrane region" description="Helical" evidence="6">
    <location>
        <begin position="54"/>
        <end position="77"/>
    </location>
</feature>
<evidence type="ECO:0000313" key="8">
    <source>
        <dbReference type="EMBL" id="MBB3667202.1"/>
    </source>
</evidence>
<feature type="transmembrane region" description="Helical" evidence="6">
    <location>
        <begin position="147"/>
        <end position="167"/>
    </location>
</feature>
<dbReference type="Proteomes" id="UP000547528">
    <property type="component" value="Unassembled WGS sequence"/>
</dbReference>
<keyword evidence="9" id="KW-1185">Reference proteome</keyword>
<name>A0A7W5XK70_9MICC</name>
<dbReference type="PANTHER" id="PTHR30177:SF4">
    <property type="entry name" value="OSMOPROTECTANT IMPORT PERMEASE PROTEIN OSMW"/>
    <property type="match status" value="1"/>
</dbReference>
<keyword evidence="4 6" id="KW-1133">Transmembrane helix</keyword>
<dbReference type="InterPro" id="IPR000515">
    <property type="entry name" value="MetI-like"/>
</dbReference>
<accession>A0A7W5XK70</accession>
<dbReference type="PROSITE" id="PS50928">
    <property type="entry name" value="ABC_TM1"/>
    <property type="match status" value="1"/>
</dbReference>
<dbReference type="GO" id="GO:0055085">
    <property type="term" value="P:transmembrane transport"/>
    <property type="evidence" value="ECO:0007669"/>
    <property type="project" value="InterPro"/>
</dbReference>
<keyword evidence="3 6" id="KW-0812">Transmembrane</keyword>
<evidence type="ECO:0000259" key="7">
    <source>
        <dbReference type="PROSITE" id="PS50928"/>
    </source>
</evidence>
<dbReference type="PANTHER" id="PTHR30177">
    <property type="entry name" value="GLYCINE BETAINE/L-PROLINE TRANSPORT SYSTEM PERMEASE PROTEIN PROW"/>
    <property type="match status" value="1"/>
</dbReference>